<organism evidence="2 3">
    <name type="scientific">Rangifer tarandus platyrhynchus</name>
    <name type="common">Svalbard reindeer</name>
    <dbReference type="NCBI Taxonomy" id="3082113"/>
    <lineage>
        <taxon>Eukaryota</taxon>
        <taxon>Metazoa</taxon>
        <taxon>Chordata</taxon>
        <taxon>Craniata</taxon>
        <taxon>Vertebrata</taxon>
        <taxon>Euteleostomi</taxon>
        <taxon>Mammalia</taxon>
        <taxon>Eutheria</taxon>
        <taxon>Laurasiatheria</taxon>
        <taxon>Artiodactyla</taxon>
        <taxon>Ruminantia</taxon>
        <taxon>Pecora</taxon>
        <taxon>Cervidae</taxon>
        <taxon>Odocoileinae</taxon>
        <taxon>Rangifer</taxon>
    </lineage>
</organism>
<proteinExistence type="predicted"/>
<accession>A0ABN8ZQ06</accession>
<reference evidence="2" key="1">
    <citation type="submission" date="2023-04" db="EMBL/GenBank/DDBJ databases">
        <authorList>
            <consortium name="ELIXIR-Norway"/>
        </authorList>
    </citation>
    <scope>NUCLEOTIDE SEQUENCE [LARGE SCALE GENOMIC DNA]</scope>
</reference>
<feature type="non-terminal residue" evidence="2">
    <location>
        <position position="153"/>
    </location>
</feature>
<keyword evidence="3" id="KW-1185">Reference proteome</keyword>
<dbReference type="EMBL" id="OX459941">
    <property type="protein sequence ID" value="CAI9176017.1"/>
    <property type="molecule type" value="Genomic_DNA"/>
</dbReference>
<evidence type="ECO:0000256" key="1">
    <source>
        <dbReference type="SAM" id="MobiDB-lite"/>
    </source>
</evidence>
<name>A0ABN8ZQ06_RANTA</name>
<evidence type="ECO:0000313" key="2">
    <source>
        <dbReference type="EMBL" id="CAI9176017.1"/>
    </source>
</evidence>
<feature type="region of interest" description="Disordered" evidence="1">
    <location>
        <begin position="132"/>
        <end position="153"/>
    </location>
</feature>
<evidence type="ECO:0000313" key="3">
    <source>
        <dbReference type="Proteomes" id="UP001176941"/>
    </source>
</evidence>
<gene>
    <name evidence="2" type="ORF">MRATA1EN1_LOCUS24979</name>
</gene>
<protein>
    <submittedName>
        <fullName evidence="2">Uncharacterized protein</fullName>
    </submittedName>
</protein>
<sequence length="153" mass="16308">KLRVWEVTGCLVPSPGAGAATAPGDWRPVLASQHCSRPTLVDSWLRTLRAPRVCHLTPSLAIDPRAMEDQGCRTSYGREKLQRWTVTRPVGQGQRPAGGSCFEDPTPPHLTAPLAGCFASQHLGAFLGCSISESASNPHRPPPNTPGLLGPKT</sequence>
<dbReference type="Proteomes" id="UP001176941">
    <property type="component" value="Chromosome 5"/>
</dbReference>